<name>A0A7D9DFD6_PARCT</name>
<evidence type="ECO:0000313" key="1">
    <source>
        <dbReference type="EMBL" id="CAB3982010.1"/>
    </source>
</evidence>
<gene>
    <name evidence="1" type="ORF">PACLA_8A006109</name>
</gene>
<dbReference type="AlphaFoldDB" id="A0A7D9DFD6"/>
<organism evidence="1 2">
    <name type="scientific">Paramuricea clavata</name>
    <name type="common">Red gorgonian</name>
    <name type="synonym">Violescent sea-whip</name>
    <dbReference type="NCBI Taxonomy" id="317549"/>
    <lineage>
        <taxon>Eukaryota</taxon>
        <taxon>Metazoa</taxon>
        <taxon>Cnidaria</taxon>
        <taxon>Anthozoa</taxon>
        <taxon>Octocorallia</taxon>
        <taxon>Malacalcyonacea</taxon>
        <taxon>Plexauridae</taxon>
        <taxon>Paramuricea</taxon>
    </lineage>
</organism>
<proteinExistence type="predicted"/>
<protein>
    <submittedName>
        <fullName evidence="1">Uncharacterized protein</fullName>
    </submittedName>
</protein>
<evidence type="ECO:0000313" key="2">
    <source>
        <dbReference type="Proteomes" id="UP001152795"/>
    </source>
</evidence>
<reference evidence="1" key="1">
    <citation type="submission" date="2020-04" db="EMBL/GenBank/DDBJ databases">
        <authorList>
            <person name="Alioto T."/>
            <person name="Alioto T."/>
            <person name="Gomez Garrido J."/>
        </authorList>
    </citation>
    <scope>NUCLEOTIDE SEQUENCE</scope>
    <source>
        <strain evidence="1">A484AB</strain>
    </source>
</reference>
<sequence length="101" mass="10899">MKSLFVVLVLVALVMADEEKRFLFGNECSEDSDCLGQCCRGLFRKMCGDYTKEGSRCYHTINPLVCGCEPGTSCKFVHNGGLLGLPAYLCVSDAGEGSGDM</sequence>
<dbReference type="Proteomes" id="UP001152795">
    <property type="component" value="Unassembled WGS sequence"/>
</dbReference>
<comment type="caution">
    <text evidence="1">The sequence shown here is derived from an EMBL/GenBank/DDBJ whole genome shotgun (WGS) entry which is preliminary data.</text>
</comment>
<keyword evidence="2" id="KW-1185">Reference proteome</keyword>
<dbReference type="EMBL" id="CACRXK020000453">
    <property type="protein sequence ID" value="CAB3982010.1"/>
    <property type="molecule type" value="Genomic_DNA"/>
</dbReference>
<accession>A0A7D9DFD6</accession>